<dbReference type="InterPro" id="IPR001680">
    <property type="entry name" value="WD40_rpt"/>
</dbReference>
<dbReference type="PANTHER" id="PTHR13950">
    <property type="entry name" value="RABCONNECTIN-RELATED"/>
    <property type="match status" value="1"/>
</dbReference>
<feature type="repeat" description="WD" evidence="1">
    <location>
        <begin position="2505"/>
        <end position="2546"/>
    </location>
</feature>
<feature type="compositionally biased region" description="Basic and acidic residues" evidence="2">
    <location>
        <begin position="1644"/>
        <end position="1663"/>
    </location>
</feature>
<feature type="compositionally biased region" description="Polar residues" evidence="2">
    <location>
        <begin position="1828"/>
        <end position="1842"/>
    </location>
</feature>
<dbReference type="InterPro" id="IPR052208">
    <property type="entry name" value="DmX-like/RAVE_component"/>
</dbReference>
<feature type="domain" description="RAVE complex protein Rav1 C-terminal" evidence="3">
    <location>
        <begin position="990"/>
        <end position="1621"/>
    </location>
</feature>
<dbReference type="SUPFAM" id="SSF101908">
    <property type="entry name" value="Putative isomerase YbhE"/>
    <property type="match status" value="1"/>
</dbReference>
<dbReference type="GO" id="GO:0007035">
    <property type="term" value="P:vacuolar acidification"/>
    <property type="evidence" value="ECO:0007669"/>
    <property type="project" value="TreeGrafter"/>
</dbReference>
<feature type="region of interest" description="Disordered" evidence="2">
    <location>
        <begin position="1146"/>
        <end position="1200"/>
    </location>
</feature>
<dbReference type="InterPro" id="IPR015943">
    <property type="entry name" value="WD40/YVTN_repeat-like_dom_sf"/>
</dbReference>
<comment type="caution">
    <text evidence="4">The sequence shown here is derived from an EMBL/GenBank/DDBJ whole genome shotgun (WGS) entry which is preliminary data.</text>
</comment>
<evidence type="ECO:0000259" key="3">
    <source>
        <dbReference type="Pfam" id="PF12234"/>
    </source>
</evidence>
<feature type="compositionally biased region" description="Low complexity" evidence="2">
    <location>
        <begin position="302"/>
        <end position="320"/>
    </location>
</feature>
<dbReference type="InterPro" id="IPR022033">
    <property type="entry name" value="Rav1p_C"/>
</dbReference>
<feature type="compositionally biased region" description="Basic and acidic residues" evidence="2">
    <location>
        <begin position="1861"/>
        <end position="1875"/>
    </location>
</feature>
<feature type="repeat" description="WD" evidence="1">
    <location>
        <begin position="2367"/>
        <end position="2399"/>
    </location>
</feature>
<feature type="region of interest" description="Disordered" evidence="2">
    <location>
        <begin position="1817"/>
        <end position="1875"/>
    </location>
</feature>
<dbReference type="PROSITE" id="PS50082">
    <property type="entry name" value="WD_REPEATS_2"/>
    <property type="match status" value="4"/>
</dbReference>
<accession>A0A8J4PUA7</accession>
<dbReference type="Pfam" id="PF00400">
    <property type="entry name" value="WD40"/>
    <property type="match status" value="4"/>
</dbReference>
<feature type="compositionally biased region" description="Polar residues" evidence="2">
    <location>
        <begin position="1513"/>
        <end position="1528"/>
    </location>
</feature>
<dbReference type="SMART" id="SM00320">
    <property type="entry name" value="WD40"/>
    <property type="match status" value="11"/>
</dbReference>
<evidence type="ECO:0000256" key="1">
    <source>
        <dbReference type="PROSITE-ProRule" id="PRU00221"/>
    </source>
</evidence>
<feature type="region of interest" description="Disordered" evidence="2">
    <location>
        <begin position="299"/>
        <end position="336"/>
    </location>
</feature>
<feature type="region of interest" description="Disordered" evidence="2">
    <location>
        <begin position="443"/>
        <end position="481"/>
    </location>
</feature>
<organism evidence="4 5">
    <name type="scientific">Polysphondylium violaceum</name>
    <dbReference type="NCBI Taxonomy" id="133409"/>
    <lineage>
        <taxon>Eukaryota</taxon>
        <taxon>Amoebozoa</taxon>
        <taxon>Evosea</taxon>
        <taxon>Eumycetozoa</taxon>
        <taxon>Dictyostelia</taxon>
        <taxon>Dictyosteliales</taxon>
        <taxon>Dictyosteliaceae</taxon>
        <taxon>Polysphondylium</taxon>
    </lineage>
</organism>
<feature type="repeat" description="WD" evidence="1">
    <location>
        <begin position="611"/>
        <end position="652"/>
    </location>
</feature>
<feature type="compositionally biased region" description="Low complexity" evidence="2">
    <location>
        <begin position="444"/>
        <end position="473"/>
    </location>
</feature>
<feature type="compositionally biased region" description="Acidic residues" evidence="2">
    <location>
        <begin position="1184"/>
        <end position="1199"/>
    </location>
</feature>
<reference evidence="4" key="1">
    <citation type="submission" date="2020-01" db="EMBL/GenBank/DDBJ databases">
        <title>Development of genomics and gene disruption for Polysphondylium violaceum indicates a role for the polyketide synthase stlB in stalk morphogenesis.</title>
        <authorList>
            <person name="Narita B."/>
            <person name="Kawabe Y."/>
            <person name="Kin K."/>
            <person name="Saito T."/>
            <person name="Gibbs R."/>
            <person name="Kuspa A."/>
            <person name="Muzny D."/>
            <person name="Queller D."/>
            <person name="Richards S."/>
            <person name="Strassman J."/>
            <person name="Sucgang R."/>
            <person name="Worley K."/>
            <person name="Schaap P."/>
        </authorList>
    </citation>
    <scope>NUCLEOTIDE SEQUENCE</scope>
    <source>
        <strain evidence="4">QSvi11</strain>
    </source>
</reference>
<dbReference type="PANTHER" id="PTHR13950:SF9">
    <property type="entry name" value="RABCONNECTIN-3A"/>
    <property type="match status" value="1"/>
</dbReference>
<feature type="compositionally biased region" description="Polar residues" evidence="2">
    <location>
        <begin position="1149"/>
        <end position="1162"/>
    </location>
</feature>
<keyword evidence="5" id="KW-1185">Reference proteome</keyword>
<evidence type="ECO:0000313" key="5">
    <source>
        <dbReference type="Proteomes" id="UP000695562"/>
    </source>
</evidence>
<dbReference type="Proteomes" id="UP000695562">
    <property type="component" value="Unassembled WGS sequence"/>
</dbReference>
<dbReference type="SUPFAM" id="SSF50978">
    <property type="entry name" value="WD40 repeat-like"/>
    <property type="match status" value="2"/>
</dbReference>
<dbReference type="Gene3D" id="2.130.10.10">
    <property type="entry name" value="YVTN repeat-like/Quinoprotein amine dehydrogenase"/>
    <property type="match status" value="4"/>
</dbReference>
<feature type="region of interest" description="Disordered" evidence="2">
    <location>
        <begin position="1644"/>
        <end position="1678"/>
    </location>
</feature>
<dbReference type="GO" id="GO:0043291">
    <property type="term" value="C:RAVE complex"/>
    <property type="evidence" value="ECO:0007669"/>
    <property type="project" value="TreeGrafter"/>
</dbReference>
<proteinExistence type="predicted"/>
<dbReference type="Pfam" id="PF12234">
    <property type="entry name" value="Rav1p_C"/>
    <property type="match status" value="1"/>
</dbReference>
<feature type="repeat" description="WD" evidence="1">
    <location>
        <begin position="2547"/>
        <end position="2588"/>
    </location>
</feature>
<dbReference type="InterPro" id="IPR036322">
    <property type="entry name" value="WD40_repeat_dom_sf"/>
</dbReference>
<evidence type="ECO:0000256" key="2">
    <source>
        <dbReference type="SAM" id="MobiDB-lite"/>
    </source>
</evidence>
<feature type="compositionally biased region" description="Low complexity" evidence="2">
    <location>
        <begin position="1844"/>
        <end position="1856"/>
    </location>
</feature>
<feature type="region of interest" description="Disordered" evidence="2">
    <location>
        <begin position="1513"/>
        <end position="1562"/>
    </location>
</feature>
<dbReference type="PROSITE" id="PS50294">
    <property type="entry name" value="WD_REPEATS_REGION"/>
    <property type="match status" value="1"/>
</dbReference>
<sequence length="2644" mass="296092">MNPSHIITGSANSSSTTFVYTHIDEDIYYAYSSGPIVYILKGASLKVVQVLNGHKSDVTALAWLSYDSKLITSSGSEIFLYTFNQSKTKWEKVFTLPNPFEVQTMAWLTSTSIIQQRLKELQLQKRQEQDLEDDGSSSSSSVATSNFATLNNYNTGSKTSTPPYGAATTSSFANPITRLNNDKFLLDQKLKEQKIFDKQAQIIWRTDSASPIQHLSASPDGSLFATAGKYDRMLKVWFVQKTANKNKLSQEEVQLNAQIQHLEYLQQQEQLQRKQKEKGLYKQQFNRLVNKEAVYTAPKKINSNTDDNNSNDGSGSGATSPKAAATNEPSLEEQQQQLQRLKDMINKKKNNKFEAESYGFVYLPHPRSITWISWRSRVTSTHNILLTNCRDGVVRLWQQYPQSRRLQFNVSNIIPSGSDVIDWVHSLNEERVDIFAKNIDSLESNSNSNNNNSSSKGSNSKSTSTSSNNNNNNSDKDNNSYLRNHDLKLHLTNPILLRQKDSLAKTKPIVDWIVGVKNDGSLVLWKLRTDDSTTKQTSSLSIWTNSQILTPQEIGPNRIIALYQPVSLSDNTPLSVKVCFNSFNGAITSRRFFIQNQNHTQISNTSPASRCFGHKNPIKSLSVSRTNPFMASLDERNNVVLWSSSSASKIQSPFFIIDLASFPAINSVAWSPNEKYCFFSNREGIFVYCIETHDSGSSLLSKSVPLSVGQIQDSWLPDDWFEEIHLVEPCNLIYYTKPQEKTQSNVFLPYQYFLVALNKQFDKVYVWGVSIERDFRTSSASAPSILLSKLLATHEYERYNRLTCMCPAPKGISDRILLPNPTANELDRQRDEPTNRVILDQPIVITGSVEGAVSLLSIAPKVIKKREIASDDDTDNESVFDLEDWEIKVMAHYDAYKQPVESVKPAYYGRFASKPFSTNFNPEIHIWELESHTPKFKLEDTIKFFQPHEEEEKASKIGQAPITISLAQGSDSIQFSSGLLCMYSFAPLDNGSYSLAMGYGNQIKVLCKPVDRTIGSYKKPWSETHTFNHLSASCRAIEWANDMTLYVASGNQILIFTKWTKPTNEHLHRHLQDSTSASNLDSIYHQHSWLQRPLPVYHPKFLSEYMLAGKFNTVDKILNHLSKYLIEKYGDLDDIPKTPAFIPPIPLETLSSDTPIDNNNSGGAKKKHSTLDDVDTLNASYYNNDDDDEDNDEDEDDLLDLSGNDGKFTKRIATKLNEILSSIKLANLTNTEQIQLLAVTDTYGEIGDMRGGLDENGSRFLIIAKIFQFLRRSLAPKDRPISLGTTDILWAMHSEAQETILQTIFPTDPDWEALKQIGAGLWIKSPSTLKDVVEKLARTTYQLNRQASDCSLYYMALKKKGTLIALHKAAKDTKHVEFLQQDFSQPKWITAASKSAFLMQSKHRYEVAASLFLLAGQLKQAVNLIIQTTGDFQLALVISRLYEGENGDITKMIIEDHVIPLAKKSNDRSLMSICYWLTKRYEEAFTVLIPSTPLDNEKKLDDVDYPFSPVLSGASSPSVSLMQSGSGFRTSSATSPRPPSSMFTPGGASNAGAGGVHQRDKQISVQLKSSEMGPSVLYFFRFLRNHTLLRNIPEDKKKEDPFLRNSAYSYSNSGCALLALENMKLLDSTRPPILTDKEIEELDEKDRLEQESKYERDKLEKQKKQQKQSNDLGLDFGGGSSSSYFNNNSSSSNDMGLDFGGGSSYFSNNRSSTYDMGLDFNTPSKPANNSSMMGLDFGSPPKSNTNTMGLDFGSPPKSNSNTMGLDFGSPPKSNSNTMGLDFGSPPKSNSNTMGLDFGSPPKSNSNTMGLDFGSPPKSKSNMMGLDFGSNSPPKSSGWSYDQPTIITTDENNTTTTLPSANKEEKEEKEESFKFSRKERTGKEVLSLYPLIDDELKTKLLVKLLIENIMECRESDPWSDKIDSFVLSLNYLVEKYNLNRVGVVEQLMVSCFDRQYFFQCVLLAEMIDRKPIDYLEGICTNIMKSIYRVDEDGKPVIKSQSHTTILTAIELYVSYCEACKLENRVGEKSDPLILSTVYTTLFVASWCASRFDILFLILSAGHQGKSMDSIIDELVKMSKVSRYTDDSLNYEMDTDEEDEAALINEDEAQKKALENIAICKTLSNLFDLLVLKYFKAAYDQFYNNLAYHQVFDLIHQRVNLWIGTASAKLLVIPKPLTEIFAKKPQNTAGENLIEYIKSFAQFNTRDQIETWNIVKSDNDLLETTILGPDHKKRQGIIGGGSSSSSASGTGKYRFEDEIELYKDSDLLQSFCIDPTSPDLSRMAIATTRGIREIDLKQNAHDNSSYRDDFDMDSQLTETVASPSSHSRKLRVSSKTATSLHGHGTLGAANGAKPKANVFKSAISSLTKPVDHNMIVQCLESHPNSSFYLSGGIDGSVCLWQYGLPEVLTAYQLPQKPRIVRCKFNQSGTKFGACDISGNLLLWQFAAQEDTLKPFYTLQAHSKQTLDFTFLNSGSLLATAGISSDSGRDVCLWDVLLPPNKSLIASYTDQESGAASIVYSPKRQTIIVGGKKGTITLYDIRTNKTLDSFKGHGLNTKTLALDPYEEFVCSGSSDGSIKVWSLPSLTCLNTFEDTHKKQTFVRPTGVFKSPVSTYGVMQVRLENNNIFSCGSDGRLLKRKYTKVYNY</sequence>
<dbReference type="EMBL" id="AJWJ01000195">
    <property type="protein sequence ID" value="KAF2073581.1"/>
    <property type="molecule type" value="Genomic_DNA"/>
</dbReference>
<protein>
    <recommendedName>
        <fullName evidence="3">RAVE complex protein Rav1 C-terminal domain-containing protein</fullName>
    </recommendedName>
</protein>
<keyword evidence="1" id="KW-0853">WD repeat</keyword>
<gene>
    <name evidence="4" type="ORF">CYY_005098</name>
</gene>
<name>A0A8J4PUA7_9MYCE</name>
<evidence type="ECO:0000313" key="4">
    <source>
        <dbReference type="EMBL" id="KAF2073581.1"/>
    </source>
</evidence>
<dbReference type="OrthoDB" id="342131at2759"/>